<dbReference type="InterPro" id="IPR051466">
    <property type="entry name" value="D-amino_acid_metab_enzyme"/>
</dbReference>
<evidence type="ECO:0000313" key="3">
    <source>
        <dbReference type="Proteomes" id="UP000315235"/>
    </source>
</evidence>
<gene>
    <name evidence="2" type="ORF">FM069_08025</name>
</gene>
<accession>A0A553GZW7</accession>
<dbReference type="Proteomes" id="UP000315235">
    <property type="component" value="Unassembled WGS sequence"/>
</dbReference>
<evidence type="ECO:0000259" key="1">
    <source>
        <dbReference type="Pfam" id="PF01168"/>
    </source>
</evidence>
<dbReference type="InterPro" id="IPR029066">
    <property type="entry name" value="PLP-binding_barrel"/>
</dbReference>
<feature type="domain" description="Alanine racemase N-terminal" evidence="1">
    <location>
        <begin position="53"/>
        <end position="289"/>
    </location>
</feature>
<proteinExistence type="predicted"/>
<name>A0A553GZW7_9PSED</name>
<dbReference type="AlphaFoldDB" id="A0A553GZW7"/>
<dbReference type="OrthoDB" id="339576at2"/>
<protein>
    <submittedName>
        <fullName evidence="2">DSD1 family PLP-dependent enzyme</fullName>
    </submittedName>
</protein>
<reference evidence="2 3" key="1">
    <citation type="submission" date="2019-07" db="EMBL/GenBank/DDBJ databases">
        <title>Pseudomonas mangiferae sp. nov., isolated from bark of mango tree in Thailand.</title>
        <authorList>
            <person name="Srisuk N."/>
            <person name="Anurat P."/>
        </authorList>
    </citation>
    <scope>NUCLEOTIDE SEQUENCE [LARGE SCALE GENOMIC DNA]</scope>
    <source>
        <strain evidence="2 3">DMKU_BBB3-04</strain>
    </source>
</reference>
<dbReference type="RefSeq" id="WP_143487781.1">
    <property type="nucleotide sequence ID" value="NZ_VJOY01000005.1"/>
</dbReference>
<dbReference type="SUPFAM" id="SSF51419">
    <property type="entry name" value="PLP-binding barrel"/>
    <property type="match status" value="1"/>
</dbReference>
<comment type="caution">
    <text evidence="2">The sequence shown here is derived from an EMBL/GenBank/DDBJ whole genome shotgun (WGS) entry which is preliminary data.</text>
</comment>
<evidence type="ECO:0000313" key="2">
    <source>
        <dbReference type="EMBL" id="TRX75044.1"/>
    </source>
</evidence>
<dbReference type="EMBL" id="VJOY01000005">
    <property type="protein sequence ID" value="TRX75044.1"/>
    <property type="molecule type" value="Genomic_DNA"/>
</dbReference>
<sequence length="422" mass="46033">MKRRHLLGVGAAAGLLGLWGLRPADRGSPYNDYFAALNRLLRQEGGGVAQLVIDLDRLDANADLLRRRLEGRLSLRLVTKSLASLGLLDYLGRRLGLQRFMVFQAAHLPALARAFPAGDLLLGKPLPVAAALGFYQQWPADLPFEPATQLTWLVDSVERLRQYADLARALGRRLQVALEIDVGLGRGGFASPETLGAALQAWRQDAPPLRLRGLMGYDAQVSEAPVWVGQADAHAASTARYRAFADVLSLFADLRPPQPLFNGGGSLTYPLHAAGGSPLNEVAVGSALLKPRAFDSEALAAHQPALWIASPVLTLRDGHEPFLESLQPVWQAWDPNRQRALYLDGGRWDAEPVAPAGLQRDALPTRSIDRERLLGSATTALEVEDWVFLRPERSEGSLGEVGELRLLRRGRLVGRWQPLGNA</sequence>
<dbReference type="PANTHER" id="PTHR28004">
    <property type="entry name" value="ZGC:162816-RELATED"/>
    <property type="match status" value="1"/>
</dbReference>
<dbReference type="Gene3D" id="3.20.20.10">
    <property type="entry name" value="Alanine racemase"/>
    <property type="match status" value="1"/>
</dbReference>
<dbReference type="GO" id="GO:0036088">
    <property type="term" value="P:D-serine catabolic process"/>
    <property type="evidence" value="ECO:0007669"/>
    <property type="project" value="TreeGrafter"/>
</dbReference>
<organism evidence="2 3">
    <name type="scientific">Pseudomonas mangiferae</name>
    <dbReference type="NCBI Taxonomy" id="2593654"/>
    <lineage>
        <taxon>Bacteria</taxon>
        <taxon>Pseudomonadati</taxon>
        <taxon>Pseudomonadota</taxon>
        <taxon>Gammaproteobacteria</taxon>
        <taxon>Pseudomonadales</taxon>
        <taxon>Pseudomonadaceae</taxon>
        <taxon>Pseudomonas</taxon>
    </lineage>
</organism>
<dbReference type="GO" id="GO:0008721">
    <property type="term" value="F:D-serine ammonia-lyase activity"/>
    <property type="evidence" value="ECO:0007669"/>
    <property type="project" value="TreeGrafter"/>
</dbReference>
<keyword evidence="3" id="KW-1185">Reference proteome</keyword>
<dbReference type="PANTHER" id="PTHR28004:SF2">
    <property type="entry name" value="D-SERINE DEHYDRATASE"/>
    <property type="match status" value="1"/>
</dbReference>
<dbReference type="Pfam" id="PF01168">
    <property type="entry name" value="Ala_racemase_N"/>
    <property type="match status" value="1"/>
</dbReference>
<dbReference type="InterPro" id="IPR001608">
    <property type="entry name" value="Ala_racemase_N"/>
</dbReference>